<evidence type="ECO:0000256" key="2">
    <source>
        <dbReference type="SAM" id="Phobius"/>
    </source>
</evidence>
<organism evidence="7 8">
    <name type="scientific">Stieleria magnilauensis</name>
    <dbReference type="NCBI Taxonomy" id="2527963"/>
    <lineage>
        <taxon>Bacteria</taxon>
        <taxon>Pseudomonadati</taxon>
        <taxon>Planctomycetota</taxon>
        <taxon>Planctomycetia</taxon>
        <taxon>Pirellulales</taxon>
        <taxon>Pirellulaceae</taxon>
        <taxon>Stieleria</taxon>
    </lineage>
</organism>
<feature type="domain" description="CusB-like beta-barrel" evidence="5">
    <location>
        <begin position="266"/>
        <end position="340"/>
    </location>
</feature>
<dbReference type="Pfam" id="PF25973">
    <property type="entry name" value="BSH_CzcB"/>
    <property type="match status" value="1"/>
</dbReference>
<evidence type="ECO:0000259" key="6">
    <source>
        <dbReference type="Pfam" id="PF25973"/>
    </source>
</evidence>
<dbReference type="InterPro" id="IPR058647">
    <property type="entry name" value="BSH_CzcB-like"/>
</dbReference>
<gene>
    <name evidence="7" type="primary">cusB_1</name>
    <name evidence="7" type="ORF">TBK1r_10580</name>
</gene>
<dbReference type="InterPro" id="IPR021782">
    <property type="entry name" value="DUF3347"/>
</dbReference>
<feature type="transmembrane region" description="Helical" evidence="2">
    <location>
        <begin position="12"/>
        <end position="31"/>
    </location>
</feature>
<sequence length="785" mass="86130">MNEFFKQHRGKLWIAQAVAFVLLGVFVASWFNGGSGGSKVSETSATANLEAMQSKPSIWTCSMHPQIRRDGPGSCPICGMDLVPVKESAGGVRTVSISPEIKSLMNVQVSPVRRQYVTADVRMVGKVEYDETRLAHITAWVPGRLERMFVDFTGVEVNKGDHMVQIYSEALYTAQEELLAVTKRDRPQSSSRFIEPLDLAESAREKLRLLGLTTEQIQTIEERGKSSETVTIYSPVGGVVVAKNKQEGDRVQTGDRIYTVADLNHLWVQMDAYESDLAWLRYGQDVEFTTEAYPGEVFRGRIAFIDPVLNEDTRTVKVRVNVSNGDGRLKPEMFVRAVVKSNVASGGRVLDASLAGKWISPMHPEIIKDQPGDCDICGMPLVRAESLGYVTAEPTSAAKPLVVPASAVLLTGTRAIVYVQIPDADKPTYEGREIVIGPRAGDFYLVKSGLEEGDLVVTNGNFKLDSALQISAKPSMMTPQGGGGGGHNHGGMETPKADEGVKMGAGPMDLVPAVRDPMQGIVEQYKTIQAKIEAANLAEIRGSYDQLGEAVKAVPVDLIGPQMRPQWLEVAMLLRNDVTEGREVNSMREADRVFAVTRQHVDQMKAQFSLPLSHDEMQMPSMTNMAAPPEVVEQLSGFVAPYLQLSQALAADDLDAAKRAVEPLHQRLASLLPIVSEDKSVEMWSKEKRDLSEIIARLQKANDLAALRSGFALLSEQMLSLERMFGLPTDETLYELHCPMAFEGRGASWIQSDDAVRNPYYGASMLKCADRVEELGSKETRRAGD</sequence>
<keyword evidence="1" id="KW-0813">Transport</keyword>
<accession>A0ABX5XJH4</accession>
<dbReference type="PANTHER" id="PTHR30097:SF15">
    <property type="entry name" value="CATION EFFLUX SYSTEM PROTEIN CUSB"/>
    <property type="match status" value="1"/>
</dbReference>
<dbReference type="Proteomes" id="UP000318081">
    <property type="component" value="Chromosome"/>
</dbReference>
<evidence type="ECO:0000259" key="3">
    <source>
        <dbReference type="Pfam" id="PF11827"/>
    </source>
</evidence>
<evidence type="ECO:0000256" key="1">
    <source>
        <dbReference type="ARBA" id="ARBA00022448"/>
    </source>
</evidence>
<keyword evidence="2" id="KW-0812">Transmembrane</keyword>
<feature type="domain" description="DUF3347" evidence="3">
    <location>
        <begin position="640"/>
        <end position="727"/>
    </location>
</feature>
<keyword evidence="2" id="KW-1133">Transmembrane helix</keyword>
<dbReference type="Pfam" id="PF19335">
    <property type="entry name" value="HMBD"/>
    <property type="match status" value="2"/>
</dbReference>
<dbReference type="Pfam" id="PF25954">
    <property type="entry name" value="Beta-barrel_RND_2"/>
    <property type="match status" value="1"/>
</dbReference>
<dbReference type="InterPro" id="IPR051909">
    <property type="entry name" value="MFP_Cation_Efflux"/>
</dbReference>
<dbReference type="EMBL" id="CP036432">
    <property type="protein sequence ID" value="QDV82133.1"/>
    <property type="molecule type" value="Genomic_DNA"/>
</dbReference>
<evidence type="ECO:0000313" key="8">
    <source>
        <dbReference type="Proteomes" id="UP000318081"/>
    </source>
</evidence>
<keyword evidence="8" id="KW-1185">Reference proteome</keyword>
<dbReference type="Pfam" id="PF11827">
    <property type="entry name" value="DUF3347"/>
    <property type="match status" value="1"/>
</dbReference>
<dbReference type="Gene3D" id="2.40.420.20">
    <property type="match status" value="1"/>
</dbReference>
<evidence type="ECO:0000313" key="7">
    <source>
        <dbReference type="EMBL" id="QDV82133.1"/>
    </source>
</evidence>
<dbReference type="SUPFAM" id="SSF111369">
    <property type="entry name" value="HlyD-like secretion proteins"/>
    <property type="match status" value="1"/>
</dbReference>
<dbReference type="RefSeq" id="WP_145207824.1">
    <property type="nucleotide sequence ID" value="NZ_CP036432.1"/>
</dbReference>
<evidence type="ECO:0000259" key="5">
    <source>
        <dbReference type="Pfam" id="PF25954"/>
    </source>
</evidence>
<name>A0ABX5XJH4_9BACT</name>
<keyword evidence="2" id="KW-0472">Membrane</keyword>
<feature type="domain" description="Heavy metal binding" evidence="4">
    <location>
        <begin position="357"/>
        <end position="382"/>
    </location>
</feature>
<dbReference type="Gene3D" id="2.40.30.170">
    <property type="match status" value="1"/>
</dbReference>
<proteinExistence type="predicted"/>
<feature type="domain" description="Heavy metal binding" evidence="4">
    <location>
        <begin position="59"/>
        <end position="85"/>
    </location>
</feature>
<protein>
    <submittedName>
        <fullName evidence="7">Cation efflux system protein CusB</fullName>
    </submittedName>
</protein>
<reference evidence="7 8" key="1">
    <citation type="submission" date="2019-02" db="EMBL/GenBank/DDBJ databases">
        <title>Deep-cultivation of Planctomycetes and their phenomic and genomic characterization uncovers novel biology.</title>
        <authorList>
            <person name="Wiegand S."/>
            <person name="Jogler M."/>
            <person name="Boedeker C."/>
            <person name="Pinto D."/>
            <person name="Vollmers J."/>
            <person name="Rivas-Marin E."/>
            <person name="Kohn T."/>
            <person name="Peeters S.H."/>
            <person name="Heuer A."/>
            <person name="Rast P."/>
            <person name="Oberbeckmann S."/>
            <person name="Bunk B."/>
            <person name="Jeske O."/>
            <person name="Meyerdierks A."/>
            <person name="Storesund J.E."/>
            <person name="Kallscheuer N."/>
            <person name="Luecker S."/>
            <person name="Lage O.M."/>
            <person name="Pohl T."/>
            <person name="Merkel B.J."/>
            <person name="Hornburger P."/>
            <person name="Mueller R.-W."/>
            <person name="Bruemmer F."/>
            <person name="Labrenz M."/>
            <person name="Spormann A.M."/>
            <person name="Op den Camp H."/>
            <person name="Overmann J."/>
            <person name="Amann R."/>
            <person name="Jetten M.S.M."/>
            <person name="Mascher T."/>
            <person name="Medema M.H."/>
            <person name="Devos D.P."/>
            <person name="Kaster A.-K."/>
            <person name="Ovreas L."/>
            <person name="Rohde M."/>
            <person name="Galperin M.Y."/>
            <person name="Jogler C."/>
        </authorList>
    </citation>
    <scope>NUCLEOTIDE SEQUENCE [LARGE SCALE GENOMIC DNA]</scope>
    <source>
        <strain evidence="7 8">TBK1r</strain>
    </source>
</reference>
<feature type="domain" description="CzcB-like barrel-sandwich hybrid" evidence="6">
    <location>
        <begin position="133"/>
        <end position="262"/>
    </location>
</feature>
<dbReference type="InterPro" id="IPR058792">
    <property type="entry name" value="Beta-barrel_RND_2"/>
</dbReference>
<evidence type="ECO:0000259" key="4">
    <source>
        <dbReference type="Pfam" id="PF19335"/>
    </source>
</evidence>
<dbReference type="PANTHER" id="PTHR30097">
    <property type="entry name" value="CATION EFFLUX SYSTEM PROTEIN CUSB"/>
    <property type="match status" value="1"/>
</dbReference>
<dbReference type="InterPro" id="IPR045800">
    <property type="entry name" value="HMBD"/>
</dbReference>